<reference evidence="3" key="2">
    <citation type="journal article" date="2015" name="Data Brief">
        <title>Shoot transcriptome of the giant reed, Arundo donax.</title>
        <authorList>
            <person name="Barrero R.A."/>
            <person name="Guerrero F.D."/>
            <person name="Moolhuijzen P."/>
            <person name="Goolsby J.A."/>
            <person name="Tidwell J."/>
            <person name="Bellgard S.E."/>
            <person name="Bellgard M.I."/>
        </authorList>
    </citation>
    <scope>NUCLEOTIDE SEQUENCE</scope>
    <source>
        <tissue evidence="3">Shoot tissue taken approximately 20 cm above the soil surface</tissue>
    </source>
</reference>
<dbReference type="GO" id="GO:0008641">
    <property type="term" value="F:ubiquitin-like modifier activating enzyme activity"/>
    <property type="evidence" value="ECO:0007669"/>
    <property type="project" value="InterPro"/>
</dbReference>
<keyword evidence="1" id="KW-1133">Transmembrane helix</keyword>
<accession>A0A0A9E0A9</accession>
<sequence length="61" mass="6505">MIYRYSRHLLLPDFGVEGQRKLSQSSILVVGAGGLGSPVALYLAACGVAGYLIRLLGHCGW</sequence>
<protein>
    <submittedName>
        <fullName evidence="3">MOCS3-2</fullName>
    </submittedName>
</protein>
<dbReference type="AlphaFoldDB" id="A0A0A9E0A9"/>
<dbReference type="EMBL" id="GBRH01206535">
    <property type="protein sequence ID" value="JAD91360.1"/>
    <property type="molecule type" value="Transcribed_RNA"/>
</dbReference>
<dbReference type="SUPFAM" id="SSF69572">
    <property type="entry name" value="Activating enzymes of the ubiquitin-like proteins"/>
    <property type="match status" value="1"/>
</dbReference>
<dbReference type="InterPro" id="IPR035985">
    <property type="entry name" value="Ubiquitin-activating_enz"/>
</dbReference>
<reference evidence="3" key="1">
    <citation type="submission" date="2014-09" db="EMBL/GenBank/DDBJ databases">
        <authorList>
            <person name="Magalhaes I.L.F."/>
            <person name="Oliveira U."/>
            <person name="Santos F.R."/>
            <person name="Vidigal T.H.D.A."/>
            <person name="Brescovit A.D."/>
            <person name="Santos A.J."/>
        </authorList>
    </citation>
    <scope>NUCLEOTIDE SEQUENCE</scope>
    <source>
        <tissue evidence="3">Shoot tissue taken approximately 20 cm above the soil surface</tissue>
    </source>
</reference>
<proteinExistence type="predicted"/>
<evidence type="ECO:0000313" key="3">
    <source>
        <dbReference type="EMBL" id="JAD91360.1"/>
    </source>
</evidence>
<evidence type="ECO:0000256" key="1">
    <source>
        <dbReference type="SAM" id="Phobius"/>
    </source>
</evidence>
<dbReference type="Gene3D" id="3.40.50.720">
    <property type="entry name" value="NAD(P)-binding Rossmann-like Domain"/>
    <property type="match status" value="1"/>
</dbReference>
<name>A0A0A9E0A9_ARUDO</name>
<feature type="transmembrane region" description="Helical" evidence="1">
    <location>
        <begin position="27"/>
        <end position="53"/>
    </location>
</feature>
<feature type="domain" description="THIF-type NAD/FAD binding fold" evidence="2">
    <location>
        <begin position="5"/>
        <end position="49"/>
    </location>
</feature>
<keyword evidence="1" id="KW-0472">Membrane</keyword>
<dbReference type="InterPro" id="IPR000594">
    <property type="entry name" value="ThiF_NAD_FAD-bd"/>
</dbReference>
<keyword evidence="1" id="KW-0812">Transmembrane</keyword>
<dbReference type="Pfam" id="PF00899">
    <property type="entry name" value="ThiF"/>
    <property type="match status" value="1"/>
</dbReference>
<evidence type="ECO:0000259" key="2">
    <source>
        <dbReference type="Pfam" id="PF00899"/>
    </source>
</evidence>
<organism evidence="3">
    <name type="scientific">Arundo donax</name>
    <name type="common">Giant reed</name>
    <name type="synonym">Donax arundinaceus</name>
    <dbReference type="NCBI Taxonomy" id="35708"/>
    <lineage>
        <taxon>Eukaryota</taxon>
        <taxon>Viridiplantae</taxon>
        <taxon>Streptophyta</taxon>
        <taxon>Embryophyta</taxon>
        <taxon>Tracheophyta</taxon>
        <taxon>Spermatophyta</taxon>
        <taxon>Magnoliopsida</taxon>
        <taxon>Liliopsida</taxon>
        <taxon>Poales</taxon>
        <taxon>Poaceae</taxon>
        <taxon>PACMAD clade</taxon>
        <taxon>Arundinoideae</taxon>
        <taxon>Arundineae</taxon>
        <taxon>Arundo</taxon>
    </lineage>
</organism>